<reference evidence="1" key="1">
    <citation type="journal article" date="2020" name="mSystems">
        <title>Genome- and Community-Level Interaction Insights into Carbon Utilization and Element Cycling Functions of Hydrothermarchaeota in Hydrothermal Sediment.</title>
        <authorList>
            <person name="Zhou Z."/>
            <person name="Liu Y."/>
            <person name="Xu W."/>
            <person name="Pan J."/>
            <person name="Luo Z.H."/>
            <person name="Li M."/>
        </authorList>
    </citation>
    <scope>NUCLEOTIDE SEQUENCE [LARGE SCALE GENOMIC DNA]</scope>
    <source>
        <strain evidence="1">SpSt-757</strain>
    </source>
</reference>
<name>A0A7V3N557_UNCC3</name>
<organism evidence="1">
    <name type="scientific">candidate division CPR3 bacterium</name>
    <dbReference type="NCBI Taxonomy" id="2268181"/>
    <lineage>
        <taxon>Bacteria</taxon>
        <taxon>Bacteria division CPR3</taxon>
    </lineage>
</organism>
<protein>
    <submittedName>
        <fullName evidence="1">Uncharacterized protein</fullName>
    </submittedName>
</protein>
<dbReference type="EMBL" id="DTGG01000080">
    <property type="protein sequence ID" value="HFZ08998.1"/>
    <property type="molecule type" value="Genomic_DNA"/>
</dbReference>
<proteinExistence type="predicted"/>
<sequence>MLTVYFNHKAKRQFSLKENIPMSLRLSKLVFIEKIFVDFFFDFYKIFLSKGVGEKIFSGKNWVGLDNEYSAIEKS</sequence>
<accession>A0A7V3N557</accession>
<evidence type="ECO:0000313" key="1">
    <source>
        <dbReference type="EMBL" id="HFZ08998.1"/>
    </source>
</evidence>
<gene>
    <name evidence="1" type="ORF">ENV41_02555</name>
</gene>
<comment type="caution">
    <text evidence="1">The sequence shown here is derived from an EMBL/GenBank/DDBJ whole genome shotgun (WGS) entry which is preliminary data.</text>
</comment>
<dbReference type="AlphaFoldDB" id="A0A7V3N557"/>